<dbReference type="AlphaFoldDB" id="A0A7K1YFH9"/>
<gene>
    <name evidence="6" type="ORF">GS399_20610</name>
</gene>
<protein>
    <recommendedName>
        <fullName evidence="5">Calx-beta domain-containing protein</fullName>
    </recommendedName>
</protein>
<dbReference type="SUPFAM" id="SSF141072">
    <property type="entry name" value="CalX-like"/>
    <property type="match status" value="1"/>
</dbReference>
<keyword evidence="4" id="KW-0406">Ion transport</keyword>
<feature type="domain" description="Calx-beta" evidence="5">
    <location>
        <begin position="1"/>
        <end position="98"/>
    </location>
</feature>
<name>A0A7K1YFH9_9SPHI</name>
<dbReference type="EMBL" id="WVHT01000050">
    <property type="protein sequence ID" value="MXV53367.1"/>
    <property type="molecule type" value="Genomic_DNA"/>
</dbReference>
<evidence type="ECO:0000259" key="5">
    <source>
        <dbReference type="SMART" id="SM00237"/>
    </source>
</evidence>
<dbReference type="GO" id="GO:0030001">
    <property type="term" value="P:metal ion transport"/>
    <property type="evidence" value="ECO:0007669"/>
    <property type="project" value="TreeGrafter"/>
</dbReference>
<dbReference type="Pfam" id="PF03160">
    <property type="entry name" value="Calx-beta"/>
    <property type="match status" value="1"/>
</dbReference>
<dbReference type="RefSeq" id="WP_160846544.1">
    <property type="nucleotide sequence ID" value="NZ_WVHT01000050.1"/>
</dbReference>
<dbReference type="GO" id="GO:0007154">
    <property type="term" value="P:cell communication"/>
    <property type="evidence" value="ECO:0007669"/>
    <property type="project" value="InterPro"/>
</dbReference>
<evidence type="ECO:0000313" key="7">
    <source>
        <dbReference type="Proteomes" id="UP000466586"/>
    </source>
</evidence>
<dbReference type="PANTHER" id="PTHR11878">
    <property type="entry name" value="SODIUM/CALCIUM EXCHANGER"/>
    <property type="match status" value="1"/>
</dbReference>
<evidence type="ECO:0000256" key="4">
    <source>
        <dbReference type="ARBA" id="ARBA00023065"/>
    </source>
</evidence>
<dbReference type="Proteomes" id="UP000466586">
    <property type="component" value="Unassembled WGS sequence"/>
</dbReference>
<keyword evidence="2" id="KW-0677">Repeat</keyword>
<dbReference type="GO" id="GO:0016020">
    <property type="term" value="C:membrane"/>
    <property type="evidence" value="ECO:0007669"/>
    <property type="project" value="InterPro"/>
</dbReference>
<dbReference type="Gene3D" id="2.60.40.2030">
    <property type="match status" value="1"/>
</dbReference>
<keyword evidence="1" id="KW-0732">Signal</keyword>
<evidence type="ECO:0000256" key="2">
    <source>
        <dbReference type="ARBA" id="ARBA00022737"/>
    </source>
</evidence>
<evidence type="ECO:0000313" key="6">
    <source>
        <dbReference type="EMBL" id="MXV53367.1"/>
    </source>
</evidence>
<dbReference type="InterPro" id="IPR038081">
    <property type="entry name" value="CalX-like_sf"/>
</dbReference>
<proteinExistence type="predicted"/>
<keyword evidence="3" id="KW-0106">Calcium</keyword>
<organism evidence="6 7">
    <name type="scientific">Hufsiella arboris</name>
    <dbReference type="NCBI Taxonomy" id="2695275"/>
    <lineage>
        <taxon>Bacteria</taxon>
        <taxon>Pseudomonadati</taxon>
        <taxon>Bacteroidota</taxon>
        <taxon>Sphingobacteriia</taxon>
        <taxon>Sphingobacteriales</taxon>
        <taxon>Sphingobacteriaceae</taxon>
        <taxon>Hufsiella</taxon>
    </lineage>
</organism>
<keyword evidence="7" id="KW-1185">Reference proteome</keyword>
<dbReference type="PANTHER" id="PTHR11878:SF65">
    <property type="entry name" value="NA_CA-EXCHANGE PROTEIN, ISOFORM G"/>
    <property type="match status" value="1"/>
</dbReference>
<comment type="caution">
    <text evidence="6">The sequence shown here is derived from an EMBL/GenBank/DDBJ whole genome shotgun (WGS) entry which is preliminary data.</text>
</comment>
<dbReference type="InterPro" id="IPR003644">
    <property type="entry name" value="Calx_beta"/>
</dbReference>
<accession>A0A7K1YFH9</accession>
<evidence type="ECO:0000256" key="1">
    <source>
        <dbReference type="ARBA" id="ARBA00022729"/>
    </source>
</evidence>
<feature type="non-terminal residue" evidence="6">
    <location>
        <position position="107"/>
    </location>
</feature>
<dbReference type="SMART" id="SM00237">
    <property type="entry name" value="Calx_beta"/>
    <property type="match status" value="1"/>
</dbReference>
<sequence length="107" mass="10784">TTIKDNDVSVASVALVSNGSEGSPAATSGTFKITLSNASSTSTDVSFSLTGTATEGDDYTAISHTVTFAAGETEKIITIPVLNDAIIEGTETVIATLTGTTNPKITV</sequence>
<keyword evidence="4" id="KW-0813">Transport</keyword>
<dbReference type="InterPro" id="IPR051171">
    <property type="entry name" value="CaCA"/>
</dbReference>
<reference evidence="6 7" key="1">
    <citation type="submission" date="2019-11" db="EMBL/GenBank/DDBJ databases">
        <title>Pedobacter sp. HMF7647 Genome sequencing and assembly.</title>
        <authorList>
            <person name="Kang H."/>
            <person name="Kim H."/>
            <person name="Joh K."/>
        </authorList>
    </citation>
    <scope>NUCLEOTIDE SEQUENCE [LARGE SCALE GENOMIC DNA]</scope>
    <source>
        <strain evidence="6 7">HMF7647</strain>
    </source>
</reference>
<evidence type="ECO:0000256" key="3">
    <source>
        <dbReference type="ARBA" id="ARBA00022837"/>
    </source>
</evidence>
<feature type="non-terminal residue" evidence="6">
    <location>
        <position position="1"/>
    </location>
</feature>